<dbReference type="EMBL" id="CAMGYJ010000011">
    <property type="protein sequence ID" value="CAI0602185.1"/>
    <property type="molecule type" value="Genomic_DNA"/>
</dbReference>
<evidence type="ECO:0000313" key="1">
    <source>
        <dbReference type="EMBL" id="CAI0602185.1"/>
    </source>
</evidence>
<sequence length="87" mass="10245">MLGPLFRIRMSGLLLRETETEEGCTGFFRKSSSCPLRPLIFLPHARSYGADWIWEMGYPTAMFSLKSKSVPRFRRRRRSMSEEKGRR</sequence>
<dbReference type="Proteomes" id="UP001154282">
    <property type="component" value="Unassembled WGS sequence"/>
</dbReference>
<organism evidence="1 2">
    <name type="scientific">Linum tenue</name>
    <dbReference type="NCBI Taxonomy" id="586396"/>
    <lineage>
        <taxon>Eukaryota</taxon>
        <taxon>Viridiplantae</taxon>
        <taxon>Streptophyta</taxon>
        <taxon>Embryophyta</taxon>
        <taxon>Tracheophyta</taxon>
        <taxon>Spermatophyta</taxon>
        <taxon>Magnoliopsida</taxon>
        <taxon>eudicotyledons</taxon>
        <taxon>Gunneridae</taxon>
        <taxon>Pentapetalae</taxon>
        <taxon>rosids</taxon>
        <taxon>fabids</taxon>
        <taxon>Malpighiales</taxon>
        <taxon>Linaceae</taxon>
        <taxon>Linum</taxon>
    </lineage>
</organism>
<dbReference type="AlphaFoldDB" id="A0AAV0RW03"/>
<reference evidence="1" key="1">
    <citation type="submission" date="2022-08" db="EMBL/GenBank/DDBJ databases">
        <authorList>
            <person name="Gutierrez-Valencia J."/>
        </authorList>
    </citation>
    <scope>NUCLEOTIDE SEQUENCE</scope>
</reference>
<comment type="caution">
    <text evidence="1">The sequence shown here is derived from an EMBL/GenBank/DDBJ whole genome shotgun (WGS) entry which is preliminary data.</text>
</comment>
<name>A0AAV0RW03_9ROSI</name>
<proteinExistence type="predicted"/>
<protein>
    <submittedName>
        <fullName evidence="1">Uncharacterized protein</fullName>
    </submittedName>
</protein>
<accession>A0AAV0RW03</accession>
<evidence type="ECO:0000313" key="2">
    <source>
        <dbReference type="Proteomes" id="UP001154282"/>
    </source>
</evidence>
<gene>
    <name evidence="1" type="ORF">LITE_LOCUS50252</name>
</gene>
<keyword evidence="2" id="KW-1185">Reference proteome</keyword>